<dbReference type="KEGG" id="slut:H9L13_03430"/>
<comment type="similarity">
    <text evidence="2">Belongs to the RecX family.</text>
</comment>
<evidence type="ECO:0000313" key="7">
    <source>
        <dbReference type="Proteomes" id="UP000515971"/>
    </source>
</evidence>
<evidence type="ECO:0000259" key="5">
    <source>
        <dbReference type="Pfam" id="PF02631"/>
    </source>
</evidence>
<dbReference type="Gene3D" id="1.10.10.10">
    <property type="entry name" value="Winged helix-like DNA-binding domain superfamily/Winged helix DNA-binding domain"/>
    <property type="match status" value="1"/>
</dbReference>
<gene>
    <name evidence="6" type="ORF">H9L13_03430</name>
</gene>
<dbReference type="Proteomes" id="UP000515971">
    <property type="component" value="Chromosome"/>
</dbReference>
<dbReference type="EMBL" id="CP060718">
    <property type="protein sequence ID" value="QNN67978.1"/>
    <property type="molecule type" value="Genomic_DNA"/>
</dbReference>
<dbReference type="Pfam" id="PF02631">
    <property type="entry name" value="RecX_HTH2"/>
    <property type="match status" value="1"/>
</dbReference>
<name>A0A7G9SJF3_9SPHN</name>
<dbReference type="InterPro" id="IPR053924">
    <property type="entry name" value="RecX_HTH_2nd"/>
</dbReference>
<dbReference type="GO" id="GO:0005737">
    <property type="term" value="C:cytoplasm"/>
    <property type="evidence" value="ECO:0007669"/>
    <property type="project" value="UniProtKB-SubCell"/>
</dbReference>
<evidence type="ECO:0000256" key="2">
    <source>
        <dbReference type="ARBA" id="ARBA00009695"/>
    </source>
</evidence>
<evidence type="ECO:0000313" key="6">
    <source>
        <dbReference type="EMBL" id="QNN67978.1"/>
    </source>
</evidence>
<comment type="subcellular location">
    <subcellularLocation>
        <location evidence="1">Cytoplasm</location>
    </subcellularLocation>
</comment>
<feature type="domain" description="RecX second three-helical" evidence="5">
    <location>
        <begin position="71"/>
        <end position="111"/>
    </location>
</feature>
<reference evidence="6 7" key="1">
    <citation type="submission" date="2020-08" db="EMBL/GenBank/DDBJ databases">
        <title>Genome sequence of Sphingomonas lutea KCTC 23642T.</title>
        <authorList>
            <person name="Hyun D.-W."/>
            <person name="Bae J.-W."/>
        </authorList>
    </citation>
    <scope>NUCLEOTIDE SEQUENCE [LARGE SCALE GENOMIC DNA]</scope>
    <source>
        <strain evidence="6 7">KCTC 23642</strain>
    </source>
</reference>
<keyword evidence="4" id="KW-0963">Cytoplasm</keyword>
<dbReference type="InterPro" id="IPR036388">
    <property type="entry name" value="WH-like_DNA-bd_sf"/>
</dbReference>
<keyword evidence="7" id="KW-1185">Reference proteome</keyword>
<accession>A0A7G9SJF3</accession>
<proteinExistence type="inferred from homology"/>
<dbReference type="AlphaFoldDB" id="A0A7G9SJF3"/>
<evidence type="ECO:0000256" key="1">
    <source>
        <dbReference type="ARBA" id="ARBA00004496"/>
    </source>
</evidence>
<organism evidence="6 7">
    <name type="scientific">Sphingomonas lutea</name>
    <dbReference type="NCBI Taxonomy" id="1045317"/>
    <lineage>
        <taxon>Bacteria</taxon>
        <taxon>Pseudomonadati</taxon>
        <taxon>Pseudomonadota</taxon>
        <taxon>Alphaproteobacteria</taxon>
        <taxon>Sphingomonadales</taxon>
        <taxon>Sphingomonadaceae</taxon>
        <taxon>Sphingomonas</taxon>
    </lineage>
</organism>
<evidence type="ECO:0000256" key="3">
    <source>
        <dbReference type="ARBA" id="ARBA00018111"/>
    </source>
</evidence>
<sequence length="182" mass="19986">MPPRRHRKPPPPLDEPALRELALSYVGRFSTTRAKLRAYLARKVRERGWSGARTPDFDNLAEAMAERNYVDDAAYALSKSHALTGRGYGARRVAQKLRAAGVEEGDGAAALDHAEAEAVVAALRFAERRRIGPFATGDKDREQRSKAIGAMVRAGHDFDLAKAIVDLPAGRAIDADELRDRL</sequence>
<protein>
    <recommendedName>
        <fullName evidence="3">Regulatory protein RecX</fullName>
    </recommendedName>
</protein>
<evidence type="ECO:0000256" key="4">
    <source>
        <dbReference type="ARBA" id="ARBA00022490"/>
    </source>
</evidence>